<sequence length="37" mass="4557">MYLHDFPWCFMVDKVERSIAWACWKRAYTPACFPSWN</sequence>
<protein>
    <submittedName>
        <fullName evidence="1">Uncharacterized protein</fullName>
    </submittedName>
</protein>
<dbReference type="EMBL" id="GBXM01032590">
    <property type="protein sequence ID" value="JAH75987.1"/>
    <property type="molecule type" value="Transcribed_RNA"/>
</dbReference>
<evidence type="ECO:0000313" key="1">
    <source>
        <dbReference type="EMBL" id="JAH68198.1"/>
    </source>
</evidence>
<dbReference type="EMBL" id="GBXM01040379">
    <property type="protein sequence ID" value="JAH68198.1"/>
    <property type="molecule type" value="Transcribed_RNA"/>
</dbReference>
<reference evidence="1" key="2">
    <citation type="journal article" date="2015" name="Fish Shellfish Immunol.">
        <title>Early steps in the European eel (Anguilla anguilla)-Vibrio vulnificus interaction in the gills: Role of the RtxA13 toxin.</title>
        <authorList>
            <person name="Callol A."/>
            <person name="Pajuelo D."/>
            <person name="Ebbesson L."/>
            <person name="Teles M."/>
            <person name="MacKenzie S."/>
            <person name="Amaro C."/>
        </authorList>
    </citation>
    <scope>NUCLEOTIDE SEQUENCE</scope>
</reference>
<organism evidence="1">
    <name type="scientific">Anguilla anguilla</name>
    <name type="common">European freshwater eel</name>
    <name type="synonym">Muraena anguilla</name>
    <dbReference type="NCBI Taxonomy" id="7936"/>
    <lineage>
        <taxon>Eukaryota</taxon>
        <taxon>Metazoa</taxon>
        <taxon>Chordata</taxon>
        <taxon>Craniata</taxon>
        <taxon>Vertebrata</taxon>
        <taxon>Euteleostomi</taxon>
        <taxon>Actinopterygii</taxon>
        <taxon>Neopterygii</taxon>
        <taxon>Teleostei</taxon>
        <taxon>Anguilliformes</taxon>
        <taxon>Anguillidae</taxon>
        <taxon>Anguilla</taxon>
    </lineage>
</organism>
<name>A0A0E9UTA2_ANGAN</name>
<reference evidence="1" key="1">
    <citation type="submission" date="2014-11" db="EMBL/GenBank/DDBJ databases">
        <authorList>
            <person name="Amaro Gonzalez C."/>
        </authorList>
    </citation>
    <scope>NUCLEOTIDE SEQUENCE</scope>
</reference>
<dbReference type="AlphaFoldDB" id="A0A0E9UTA2"/>
<proteinExistence type="predicted"/>
<accession>A0A0E9UTA2</accession>